<dbReference type="EMBL" id="JAUEPT010000211">
    <property type="protein sequence ID" value="KAK0429792.1"/>
    <property type="molecule type" value="Genomic_DNA"/>
</dbReference>
<organism evidence="1 2">
    <name type="scientific">Armillaria borealis</name>
    <dbReference type="NCBI Taxonomy" id="47425"/>
    <lineage>
        <taxon>Eukaryota</taxon>
        <taxon>Fungi</taxon>
        <taxon>Dikarya</taxon>
        <taxon>Basidiomycota</taxon>
        <taxon>Agaricomycotina</taxon>
        <taxon>Agaricomycetes</taxon>
        <taxon>Agaricomycetidae</taxon>
        <taxon>Agaricales</taxon>
        <taxon>Marasmiineae</taxon>
        <taxon>Physalacriaceae</taxon>
        <taxon>Armillaria</taxon>
    </lineage>
</organism>
<gene>
    <name evidence="1" type="ORF">EV421DRAFT_515811</name>
</gene>
<evidence type="ECO:0000313" key="2">
    <source>
        <dbReference type="Proteomes" id="UP001175226"/>
    </source>
</evidence>
<proteinExistence type="predicted"/>
<keyword evidence="2" id="KW-1185">Reference proteome</keyword>
<dbReference type="Proteomes" id="UP001175226">
    <property type="component" value="Unassembled WGS sequence"/>
</dbReference>
<name>A0AA39IUJ5_9AGAR</name>
<protein>
    <submittedName>
        <fullName evidence="1">Uncharacterized protein</fullName>
    </submittedName>
</protein>
<dbReference type="AlphaFoldDB" id="A0AA39IUJ5"/>
<accession>A0AA39IUJ5</accession>
<reference evidence="1" key="1">
    <citation type="submission" date="2023-06" db="EMBL/GenBank/DDBJ databases">
        <authorList>
            <consortium name="Lawrence Berkeley National Laboratory"/>
            <person name="Ahrendt S."/>
            <person name="Sahu N."/>
            <person name="Indic B."/>
            <person name="Wong-Bajracharya J."/>
            <person name="Merenyi Z."/>
            <person name="Ke H.-M."/>
            <person name="Monk M."/>
            <person name="Kocsube S."/>
            <person name="Drula E."/>
            <person name="Lipzen A."/>
            <person name="Balint B."/>
            <person name="Henrissat B."/>
            <person name="Andreopoulos B."/>
            <person name="Martin F.M."/>
            <person name="Harder C.B."/>
            <person name="Rigling D."/>
            <person name="Ford K.L."/>
            <person name="Foster G.D."/>
            <person name="Pangilinan J."/>
            <person name="Papanicolaou A."/>
            <person name="Barry K."/>
            <person name="LaButti K."/>
            <person name="Viragh M."/>
            <person name="Koriabine M."/>
            <person name="Yan M."/>
            <person name="Riley R."/>
            <person name="Champramary S."/>
            <person name="Plett K.L."/>
            <person name="Tsai I.J."/>
            <person name="Slot J."/>
            <person name="Sipos G."/>
            <person name="Plett J."/>
            <person name="Nagy L.G."/>
            <person name="Grigoriev I.V."/>
        </authorList>
    </citation>
    <scope>NUCLEOTIDE SEQUENCE</scope>
    <source>
        <strain evidence="1">FPL87.14</strain>
    </source>
</reference>
<comment type="caution">
    <text evidence="1">The sequence shown here is derived from an EMBL/GenBank/DDBJ whole genome shotgun (WGS) entry which is preliminary data.</text>
</comment>
<evidence type="ECO:0000313" key="1">
    <source>
        <dbReference type="EMBL" id="KAK0429792.1"/>
    </source>
</evidence>
<sequence length="235" mass="26571">MLSHPFSTEFLLASSSFYTPCRSWLLAISLGFSWICRGTTASGKSQYRTASDSALCTYIYVFNFLCRDLQSLRNLGTIGTSLSCLGFSLSGLVTGGNVPRDTSRLVHRRHEKHGPITAVELDPDKHRRTGRQIPPWFVLPKRRAYDSRAHRQVTGFLKRTTHGKLLTLPLYLRLVHLRREKHGPTCSVFRIFLSEEPAGRLNSIPILESRHGTRETHILVVSRGSTCTHKQLDLL</sequence>